<dbReference type="KEGG" id="phu:Phum_PHUM357740"/>
<reference evidence="4" key="2">
    <citation type="submission" date="2007-04" db="EMBL/GenBank/DDBJ databases">
        <title>The genome of the human body louse.</title>
        <authorList>
            <consortium name="The Human Body Louse Genome Consortium"/>
            <person name="Kirkness E."/>
            <person name="Walenz B."/>
            <person name="Hass B."/>
            <person name="Bruggner R."/>
            <person name="Strausberg R."/>
        </authorList>
    </citation>
    <scope>NUCLEOTIDE SEQUENCE</scope>
    <source>
        <strain evidence="4">USDA</strain>
    </source>
</reference>
<dbReference type="FunCoup" id="E0VPE6">
    <property type="interactions" value="13"/>
</dbReference>
<dbReference type="InParanoid" id="E0VPE6"/>
<dbReference type="Gene3D" id="3.40.50.300">
    <property type="entry name" value="P-loop containing nucleotide triphosphate hydrolases"/>
    <property type="match status" value="1"/>
</dbReference>
<sequence>MSYKRNKQSFATQQESKDRKPIKPNSSNSKLRESIVKKLHNTFQDNFDLSLIATVAQTCEWDINTATEALLILSGKKDSKKSKSLKSHPKNGTKNKAKSLPGTLKQEKSNGEKNLYGTNTSHYSSTSSLSSGQVWQRHYKSKPQSPGLLTMIPPNNKENLKLKTPDIPKSTLKPAESDVRKANASIKRIQQLIQNGIKVMIIMRGMPGSGKSHLAQMVVSLMTENDLSQHILSTDDYFIMLGRGIYAYDYNLLPQAHNWNQKRTSESLKRGINPIVIDNTNTQSWEMQPYVMMAVDHDYVVEVLEPVTEWRNKEAELAKRNIHSVPREKIRQMLDRYEPGWTGEKLIKSFGLKYKTSSLTPAHQEIKRPTNSLLDQHRQHAVINAPEKPKRKKNTPKKKESAYSNGEETTEDKEKQLEELNKLFAEYGKTMDPVSKQKVIESGLPINLVVSRMRKLQGNILPLPKANVSTSLPKTKSDSTSENTMSPMHAYHVHRRESVSESVEPDTISSSNASETSEYETDNDGDLSKSIEMQKYLEYSDTGRFVIGEDPSEDYDFIRGMERKGNQNENNKSNEISSAMPLGACVMQNYLSQEDLSLLNYDGTENQSSGEESPSSEEEESQMLSLQMSLRNVLLDDGKKSHGSSVDALDTASGICPKACPQTTVDSSVYNASLNSHCGPPQVELSDSLLDVFNKRFDNLAKNLESKAGDMTNVVPINKSLLQSLVKKYSADDIDKISAADSEESNSVKSTFELKQSPDLEEVPLPSVPVYNYTDTKLLADVKKTTRKENPSSEKSKSATDCSEWCSETLEEKFEAVVNSWNQTINKEQRKDDDSPKEARPRNDYLGAIKKTGANTRDKSPEELLRSVDLSWSSIPFTSSWEDVSKKPPELQIPTFPKPPRKSTLKSDSSTITLLGDFDLWRKDEKGIIKLNTCSRNINENYKTPDNPVNNVSTVLMLDKGSMTLDIEEMNNVERDNAIETLCGMFPDIPKEHLSYVFDKCKGNLIWAIEVLLETPQNLAENTEERSSIAQEENAITNHADYVSLQNVNISDGKKTIRRRKDKKSAVSESSLLLKKQIEESIQINEDLYQDKTLFLKKLRHGEIEFGDGPINPPSENPNENLEEVKDLEESDDDEEEETIPMKLDSEFFGILTQIFGSSEGNTCNAQSSFDSPIINIPFSLAQQIYDCWVENVNKHWEDMQSAYDKMANENELLALALQEQEFEYHQPDLREIMDMELAMLLYKQNQAHMHDNNRETFATKLSKQLLFEAFPKMDQKMLLDLFESEGRSFQRTIDVLSSQENSSPITMVAPDFLASRGNILLEQAKSEKLEKNVEETKKPLIVVKPKVTKKKVSGDKNILMVDPIEYRQKASLLLQQRNDCLRLAQEASRKKSYSVASYFSYLASLYKERMKELNREPFPPTLFDDKNNKGMTKIDLHFLMVPEALQILDLFLDHHIKTLRKKSLTSATLDLITGRGQHSFKGKSKIKPAVVKKLTKRQLRFSVVNPGMLRVTIYKTDLLSEDL</sequence>
<dbReference type="GO" id="GO:0005634">
    <property type="term" value="C:nucleus"/>
    <property type="evidence" value="ECO:0007669"/>
    <property type="project" value="TreeGrafter"/>
</dbReference>
<feature type="region of interest" description="Disordered" evidence="1">
    <location>
        <begin position="881"/>
        <end position="907"/>
    </location>
</feature>
<dbReference type="InterPro" id="IPR036063">
    <property type="entry name" value="Smr_dom_sf"/>
</dbReference>
<feature type="compositionally biased region" description="Polar residues" evidence="1">
    <location>
        <begin position="507"/>
        <end position="516"/>
    </location>
</feature>
<dbReference type="Pfam" id="PF13671">
    <property type="entry name" value="AAA_33"/>
    <property type="match status" value="1"/>
</dbReference>
<dbReference type="RefSeq" id="XP_002427990.1">
    <property type="nucleotide sequence ID" value="XM_002427945.1"/>
</dbReference>
<feature type="domain" description="Smr" evidence="2">
    <location>
        <begin position="1435"/>
        <end position="1515"/>
    </location>
</feature>
<dbReference type="HOGENOM" id="CLU_238607_0_0_1"/>
<dbReference type="Gene3D" id="1.10.8.10">
    <property type="entry name" value="DNA helicase RuvA subunit, C-terminal domain"/>
    <property type="match status" value="1"/>
</dbReference>
<gene>
    <name evidence="5" type="primary">8232090</name>
    <name evidence="4" type="ORF">Phum_PHUM357740</name>
</gene>
<dbReference type="InterPro" id="IPR003892">
    <property type="entry name" value="CUE"/>
</dbReference>
<dbReference type="PROSITE" id="PS51140">
    <property type="entry name" value="CUE"/>
    <property type="match status" value="1"/>
</dbReference>
<dbReference type="OrthoDB" id="3231855at2759"/>
<dbReference type="GO" id="GO:0043130">
    <property type="term" value="F:ubiquitin binding"/>
    <property type="evidence" value="ECO:0007669"/>
    <property type="project" value="InterPro"/>
</dbReference>
<feature type="compositionally biased region" description="Low complexity" evidence="1">
    <location>
        <begin position="118"/>
        <end position="131"/>
    </location>
</feature>
<evidence type="ECO:0000259" key="2">
    <source>
        <dbReference type="PROSITE" id="PS50828"/>
    </source>
</evidence>
<feature type="compositionally biased region" description="Acidic residues" evidence="1">
    <location>
        <begin position="1126"/>
        <end position="1137"/>
    </location>
</feature>
<dbReference type="Gene3D" id="3.30.1370.110">
    <property type="match status" value="1"/>
</dbReference>
<feature type="domain" description="CUE" evidence="3">
    <location>
        <begin position="974"/>
        <end position="1019"/>
    </location>
</feature>
<feature type="region of interest" description="Disordered" evidence="1">
    <location>
        <begin position="360"/>
        <end position="414"/>
    </location>
</feature>
<dbReference type="GeneID" id="8232090"/>
<dbReference type="SUPFAM" id="SSF46934">
    <property type="entry name" value="UBA-like"/>
    <property type="match status" value="1"/>
</dbReference>
<evidence type="ECO:0000259" key="3">
    <source>
        <dbReference type="PROSITE" id="PS51140"/>
    </source>
</evidence>
<feature type="region of interest" description="Disordered" evidence="1">
    <location>
        <begin position="1106"/>
        <end position="1137"/>
    </location>
</feature>
<dbReference type="EMBL" id="DS235363">
    <property type="protein sequence ID" value="EEB15252.1"/>
    <property type="molecule type" value="Genomic_DNA"/>
</dbReference>
<proteinExistence type="predicted"/>
<feature type="region of interest" description="Disordered" evidence="1">
    <location>
        <begin position="782"/>
        <end position="802"/>
    </location>
</feature>
<dbReference type="OMA" id="MTCENKT"/>
<feature type="region of interest" description="Disordered" evidence="1">
    <location>
        <begin position="825"/>
        <end position="862"/>
    </location>
</feature>
<dbReference type="eggNOG" id="KOG2401">
    <property type="taxonomic scope" value="Eukaryota"/>
</dbReference>
<evidence type="ECO:0008006" key="7">
    <source>
        <dbReference type="Google" id="ProtNLM"/>
    </source>
</evidence>
<dbReference type="InterPro" id="IPR013899">
    <property type="entry name" value="DUF1771"/>
</dbReference>
<dbReference type="InterPro" id="IPR027417">
    <property type="entry name" value="P-loop_NTPase"/>
</dbReference>
<dbReference type="Proteomes" id="UP000009046">
    <property type="component" value="Unassembled WGS sequence"/>
</dbReference>
<feature type="region of interest" description="Disordered" evidence="1">
    <location>
        <begin position="601"/>
        <end position="625"/>
    </location>
</feature>
<dbReference type="SUPFAM" id="SSF52540">
    <property type="entry name" value="P-loop containing nucleoside triphosphate hydrolases"/>
    <property type="match status" value="1"/>
</dbReference>
<feature type="region of interest" description="Disordered" evidence="1">
    <location>
        <begin position="1"/>
        <end position="31"/>
    </location>
</feature>
<organism>
    <name type="scientific">Pediculus humanus subsp. corporis</name>
    <name type="common">Body louse</name>
    <dbReference type="NCBI Taxonomy" id="121224"/>
    <lineage>
        <taxon>Eukaryota</taxon>
        <taxon>Metazoa</taxon>
        <taxon>Ecdysozoa</taxon>
        <taxon>Arthropoda</taxon>
        <taxon>Hexapoda</taxon>
        <taxon>Insecta</taxon>
        <taxon>Pterygota</taxon>
        <taxon>Neoptera</taxon>
        <taxon>Paraneoptera</taxon>
        <taxon>Psocodea</taxon>
        <taxon>Troctomorpha</taxon>
        <taxon>Phthiraptera</taxon>
        <taxon>Anoplura</taxon>
        <taxon>Pediculidae</taxon>
        <taxon>Pediculus</taxon>
    </lineage>
</organism>
<dbReference type="VEuPathDB" id="VectorBase:PHUM357740"/>
<dbReference type="CDD" id="cd14279">
    <property type="entry name" value="CUE"/>
    <property type="match status" value="1"/>
</dbReference>
<feature type="region of interest" description="Disordered" evidence="1">
    <location>
        <begin position="76"/>
        <end position="179"/>
    </location>
</feature>
<feature type="compositionally biased region" description="Basic and acidic residues" evidence="1">
    <location>
        <begin position="782"/>
        <end position="798"/>
    </location>
</feature>
<dbReference type="PROSITE" id="PS50828">
    <property type="entry name" value="SMR"/>
    <property type="match status" value="1"/>
</dbReference>
<evidence type="ECO:0000256" key="1">
    <source>
        <dbReference type="SAM" id="MobiDB-lite"/>
    </source>
</evidence>
<reference evidence="4" key="1">
    <citation type="submission" date="2007-04" db="EMBL/GenBank/DDBJ databases">
        <title>Annotation of Pediculus humanus corporis strain USDA.</title>
        <authorList>
            <person name="Kirkness E."/>
            <person name="Hannick L."/>
            <person name="Hass B."/>
            <person name="Bruggner R."/>
            <person name="Lawson D."/>
            <person name="Bidwell S."/>
            <person name="Joardar V."/>
            <person name="Caler E."/>
            <person name="Walenz B."/>
            <person name="Inman J."/>
            <person name="Schobel S."/>
            <person name="Galinsky K."/>
            <person name="Amedeo P."/>
            <person name="Strausberg R."/>
        </authorList>
    </citation>
    <scope>NUCLEOTIDE SEQUENCE</scope>
    <source>
        <strain evidence="4">USDA</strain>
    </source>
</reference>
<protein>
    <recommendedName>
        <fullName evidence="7">Smr domain-containing protein</fullName>
    </recommendedName>
</protein>
<dbReference type="InterPro" id="IPR052772">
    <property type="entry name" value="Endo/PolyKinase_Domain-Protein"/>
</dbReference>
<dbReference type="Pfam" id="PF08590">
    <property type="entry name" value="DUF1771"/>
    <property type="match status" value="1"/>
</dbReference>
<dbReference type="STRING" id="121224.E0VPE6"/>
<feature type="compositionally biased region" description="Basic and acidic residues" evidence="1">
    <location>
        <begin position="827"/>
        <end position="843"/>
    </location>
</feature>
<feature type="region of interest" description="Disordered" evidence="1">
    <location>
        <begin position="467"/>
        <end position="486"/>
    </location>
</feature>
<dbReference type="CTD" id="8232090"/>
<dbReference type="InterPro" id="IPR002625">
    <property type="entry name" value="Smr_dom"/>
</dbReference>
<evidence type="ECO:0000313" key="4">
    <source>
        <dbReference type="EMBL" id="EEB15252.1"/>
    </source>
</evidence>
<dbReference type="InterPro" id="IPR009060">
    <property type="entry name" value="UBA-like_sf"/>
</dbReference>
<dbReference type="SMART" id="SM00463">
    <property type="entry name" value="SMR"/>
    <property type="match status" value="1"/>
</dbReference>
<dbReference type="EnsemblMetazoa" id="PHUM357740-RA">
    <property type="protein sequence ID" value="PHUM357740-PA"/>
    <property type="gene ID" value="PHUM357740"/>
</dbReference>
<dbReference type="SMART" id="SM01162">
    <property type="entry name" value="DUF1771"/>
    <property type="match status" value="1"/>
</dbReference>
<evidence type="ECO:0000313" key="5">
    <source>
        <dbReference type="EnsemblMetazoa" id="PHUM357740-PA"/>
    </source>
</evidence>
<reference evidence="5" key="3">
    <citation type="submission" date="2020-05" db="UniProtKB">
        <authorList>
            <consortium name="EnsemblMetazoa"/>
        </authorList>
    </citation>
    <scope>IDENTIFICATION</scope>
    <source>
        <strain evidence="5">USDA</strain>
    </source>
</reference>
<dbReference type="EMBL" id="AAZO01004159">
    <property type="status" value="NOT_ANNOTATED_CDS"/>
    <property type="molecule type" value="Genomic_DNA"/>
</dbReference>
<dbReference type="GO" id="GO:0004519">
    <property type="term" value="F:endonuclease activity"/>
    <property type="evidence" value="ECO:0007669"/>
    <property type="project" value="TreeGrafter"/>
</dbReference>
<dbReference type="PANTHER" id="PTHR46535:SF1">
    <property type="entry name" value="NEDD4-BINDING PROTEIN 2"/>
    <property type="match status" value="1"/>
</dbReference>
<dbReference type="PANTHER" id="PTHR46535">
    <property type="entry name" value="NEDD4-BINDING PROTEIN 2"/>
    <property type="match status" value="1"/>
</dbReference>
<evidence type="ECO:0000313" key="6">
    <source>
        <dbReference type="Proteomes" id="UP000009046"/>
    </source>
</evidence>
<dbReference type="SUPFAM" id="SSF160443">
    <property type="entry name" value="SMR domain-like"/>
    <property type="match status" value="1"/>
</dbReference>
<keyword evidence="6" id="KW-1185">Reference proteome</keyword>
<feature type="compositionally biased region" description="Basic residues" evidence="1">
    <location>
        <begin position="78"/>
        <end position="97"/>
    </location>
</feature>
<feature type="region of interest" description="Disordered" evidence="1">
    <location>
        <begin position="495"/>
        <end position="529"/>
    </location>
</feature>
<name>E0VPE6_PEDHC</name>
<accession>E0VPE6</accession>